<dbReference type="OrthoDB" id="462203at2"/>
<evidence type="ECO:0000313" key="2">
    <source>
        <dbReference type="Proteomes" id="UP000266568"/>
    </source>
</evidence>
<comment type="caution">
    <text evidence="1">The sequence shown here is derived from an EMBL/GenBank/DDBJ whole genome shotgun (WGS) entry which is preliminary data.</text>
</comment>
<reference evidence="1 2" key="1">
    <citation type="submission" date="2018-08" db="EMBL/GenBank/DDBJ databases">
        <title>Genomic Encyclopedia of Type Strains, Phase IV (KMG-IV): sequencing the most valuable type-strain genomes for metagenomic binning, comparative biology and taxonomic classification.</title>
        <authorList>
            <person name="Goeker M."/>
        </authorList>
    </citation>
    <scope>NUCLEOTIDE SEQUENCE [LARGE SCALE GENOMIC DNA]</scope>
    <source>
        <strain evidence="1 2">DSM 25527</strain>
    </source>
</reference>
<keyword evidence="2" id="KW-1185">Reference proteome</keyword>
<dbReference type="RefSeq" id="WP_119036972.1">
    <property type="nucleotide sequence ID" value="NZ_QXDC01000004.1"/>
</dbReference>
<dbReference type="AlphaFoldDB" id="A0A397NMT7"/>
<dbReference type="InterPro" id="IPR036188">
    <property type="entry name" value="FAD/NAD-bd_sf"/>
</dbReference>
<name>A0A397NMT7_9SPHN</name>
<gene>
    <name evidence="1" type="ORF">DFR49_3585</name>
</gene>
<evidence type="ECO:0000313" key="1">
    <source>
        <dbReference type="EMBL" id="RIA37698.1"/>
    </source>
</evidence>
<organism evidence="1 2">
    <name type="scientific">Hephaestia caeni</name>
    <dbReference type="NCBI Taxonomy" id="645617"/>
    <lineage>
        <taxon>Bacteria</taxon>
        <taxon>Pseudomonadati</taxon>
        <taxon>Pseudomonadota</taxon>
        <taxon>Alphaproteobacteria</taxon>
        <taxon>Sphingomonadales</taxon>
        <taxon>Sphingomonadaceae</taxon>
        <taxon>Hephaestia</taxon>
    </lineage>
</organism>
<dbReference type="Pfam" id="PF04820">
    <property type="entry name" value="Trp_halogenase"/>
    <property type="match status" value="1"/>
</dbReference>
<dbReference type="Gene3D" id="3.50.50.60">
    <property type="entry name" value="FAD/NAD(P)-binding domain"/>
    <property type="match status" value="1"/>
</dbReference>
<dbReference type="InterPro" id="IPR050816">
    <property type="entry name" value="Flavin-dep_Halogenase_NPB"/>
</dbReference>
<sequence>MSDGAIRGIAILGGGIVGLSAACAFARALPATRVTLIATPPDPASLADRALATWPGIARFHEAIGLDEPGLLRHAGATHRLGIAFTGWSADGTGWLACFGAHGPRDQAGFHQHWLIARRAGDTTPFHAYAPAAALAAAGRMAPPSDDPASPLADIDHALRFDPAAYTAQLAGLARHLRVETVAGVPGDIERRADGGVAALVLDDGRRIEADLFVDAGGPAAPLLSMLDDAFEDWRDTLPCDRLLIAEPQPPALGLVDERHATDCGWWWLAPGRARTDVGLAYCAALTTDDAAARVLEAEAHARPQARLTLRPGRRPRSWIGNVVAIGDAAAVLDPLAGASLTLAHEAILRAIDLLPDRSMPPALIAEFNRRTADHHARARDFTAAHYVASGRRSGDFWRAIEGRARPESLAITLDQFAGRGHLPHFEEELATADDWRALLLGLGMNPAHGDPAAQAMPADRRTAMLRAARDRAASAPGLALPYREFYARTIDARPG</sequence>
<dbReference type="PANTHER" id="PTHR43747">
    <property type="entry name" value="FAD-BINDING PROTEIN"/>
    <property type="match status" value="1"/>
</dbReference>
<dbReference type="Proteomes" id="UP000266568">
    <property type="component" value="Unassembled WGS sequence"/>
</dbReference>
<dbReference type="EMBL" id="QXDC01000004">
    <property type="protein sequence ID" value="RIA37698.1"/>
    <property type="molecule type" value="Genomic_DNA"/>
</dbReference>
<dbReference type="PROSITE" id="PS51257">
    <property type="entry name" value="PROKAR_LIPOPROTEIN"/>
    <property type="match status" value="1"/>
</dbReference>
<accession>A0A397NMT7</accession>
<proteinExistence type="predicted"/>
<dbReference type="PANTHER" id="PTHR43747:SF4">
    <property type="entry name" value="FLAVIN-DEPENDENT TRYPTOPHAN HALOGENASE"/>
    <property type="match status" value="1"/>
</dbReference>
<dbReference type="InterPro" id="IPR006905">
    <property type="entry name" value="Flavin_halogenase"/>
</dbReference>
<dbReference type="GO" id="GO:0004497">
    <property type="term" value="F:monooxygenase activity"/>
    <property type="evidence" value="ECO:0007669"/>
    <property type="project" value="InterPro"/>
</dbReference>
<dbReference type="SUPFAM" id="SSF51905">
    <property type="entry name" value="FAD/NAD(P)-binding domain"/>
    <property type="match status" value="1"/>
</dbReference>
<protein>
    <submittedName>
        <fullName evidence="1">Tryptophan halogenase</fullName>
    </submittedName>
</protein>